<gene>
    <name evidence="3" type="ORF">Pen02_01300</name>
</gene>
<dbReference type="RefSeq" id="WP_203863897.1">
    <property type="nucleotide sequence ID" value="NZ_BONW01000001.1"/>
</dbReference>
<dbReference type="Proteomes" id="UP000646749">
    <property type="component" value="Unassembled WGS sequence"/>
</dbReference>
<protein>
    <submittedName>
        <fullName evidence="3">Transcriptional regulator</fullName>
    </submittedName>
</protein>
<dbReference type="PANTHER" id="PTHR46797">
    <property type="entry name" value="HTH-TYPE TRANSCRIPTIONAL REGULATOR"/>
    <property type="match status" value="1"/>
</dbReference>
<keyword evidence="4" id="KW-1185">Reference proteome</keyword>
<name>A0ABQ4DRW8_9ACTN</name>
<dbReference type="InterPro" id="IPR050807">
    <property type="entry name" value="TransReg_Diox_bact_type"/>
</dbReference>
<evidence type="ECO:0000313" key="4">
    <source>
        <dbReference type="Proteomes" id="UP000646749"/>
    </source>
</evidence>
<dbReference type="Gene3D" id="1.10.260.40">
    <property type="entry name" value="lambda repressor-like DNA-binding domains"/>
    <property type="match status" value="1"/>
</dbReference>
<reference evidence="3 4" key="1">
    <citation type="submission" date="2021-01" db="EMBL/GenBank/DDBJ databases">
        <title>Whole genome shotgun sequence of Plantactinospora endophytica NBRC 110450.</title>
        <authorList>
            <person name="Komaki H."/>
            <person name="Tamura T."/>
        </authorList>
    </citation>
    <scope>NUCLEOTIDE SEQUENCE [LARGE SCALE GENOMIC DNA]</scope>
    <source>
        <strain evidence="3 4">NBRC 110450</strain>
    </source>
</reference>
<sequence>MTQTDTIGARIRYWRLRRGGMTQAVLAGLAGVSQSYISQVEAGRKGVERRSTLVGIASALQVTVADLLGLPGDPTDPVKAGAADTVPAIWAALIEIEEGERRPPTRTDAELTAAIAYSAELRDRADYPAIARLLPGLMPDAAALGGVYLAQVGYHAAACLRHLGYRHLALSAARVALAAAEAAESPAWIGAARFACTQALPIEAAGIASRVADRALADLQAAASARDVRQMLGQLHLSAALTSTVDGRLDDTRAHLAEASREAEGLGEPEDGAGFNHCGFGPTNVGLWEMSIAAECGEYGRVLELSRSVRPDALRAAIRHSSYWMDLGRALAHSGRSDREALVAFMRAERAAPAPFALNPLARDAVLTMVRRARRRSVSEDLRILARRFGVDAAA</sequence>
<comment type="caution">
    <text evidence="3">The sequence shown here is derived from an EMBL/GenBank/DDBJ whole genome shotgun (WGS) entry which is preliminary data.</text>
</comment>
<evidence type="ECO:0000256" key="1">
    <source>
        <dbReference type="ARBA" id="ARBA00023125"/>
    </source>
</evidence>
<evidence type="ECO:0000313" key="3">
    <source>
        <dbReference type="EMBL" id="GIG85194.1"/>
    </source>
</evidence>
<accession>A0ABQ4DRW8</accession>
<dbReference type="PANTHER" id="PTHR46797:SF1">
    <property type="entry name" value="METHYLPHOSPHONATE SYNTHASE"/>
    <property type="match status" value="1"/>
</dbReference>
<dbReference type="InterPro" id="IPR001387">
    <property type="entry name" value="Cro/C1-type_HTH"/>
</dbReference>
<dbReference type="Pfam" id="PF13560">
    <property type="entry name" value="HTH_31"/>
    <property type="match status" value="1"/>
</dbReference>
<dbReference type="InterPro" id="IPR010982">
    <property type="entry name" value="Lambda_DNA-bd_dom_sf"/>
</dbReference>
<keyword evidence="1" id="KW-0238">DNA-binding</keyword>
<dbReference type="EMBL" id="BONW01000001">
    <property type="protein sequence ID" value="GIG85194.1"/>
    <property type="molecule type" value="Genomic_DNA"/>
</dbReference>
<proteinExistence type="predicted"/>
<evidence type="ECO:0000259" key="2">
    <source>
        <dbReference type="PROSITE" id="PS50943"/>
    </source>
</evidence>
<organism evidence="3 4">
    <name type="scientific">Plantactinospora endophytica</name>
    <dbReference type="NCBI Taxonomy" id="673535"/>
    <lineage>
        <taxon>Bacteria</taxon>
        <taxon>Bacillati</taxon>
        <taxon>Actinomycetota</taxon>
        <taxon>Actinomycetes</taxon>
        <taxon>Micromonosporales</taxon>
        <taxon>Micromonosporaceae</taxon>
        <taxon>Plantactinospora</taxon>
    </lineage>
</organism>
<dbReference type="SMART" id="SM00530">
    <property type="entry name" value="HTH_XRE"/>
    <property type="match status" value="1"/>
</dbReference>
<feature type="domain" description="HTH cro/C1-type" evidence="2">
    <location>
        <begin position="11"/>
        <end position="67"/>
    </location>
</feature>
<dbReference type="SUPFAM" id="SSF47413">
    <property type="entry name" value="lambda repressor-like DNA-binding domains"/>
    <property type="match status" value="1"/>
</dbReference>
<dbReference type="PROSITE" id="PS50943">
    <property type="entry name" value="HTH_CROC1"/>
    <property type="match status" value="1"/>
</dbReference>
<dbReference type="CDD" id="cd00093">
    <property type="entry name" value="HTH_XRE"/>
    <property type="match status" value="1"/>
</dbReference>